<feature type="transmembrane region" description="Helical" evidence="1">
    <location>
        <begin position="129"/>
        <end position="150"/>
    </location>
</feature>
<keyword evidence="1" id="KW-1133">Transmembrane helix</keyword>
<dbReference type="AlphaFoldDB" id="A0A1H3WDT3"/>
<dbReference type="EMBL" id="FNQO01000001">
    <property type="protein sequence ID" value="SDZ84564.1"/>
    <property type="molecule type" value="Genomic_DNA"/>
</dbReference>
<proteinExistence type="predicted"/>
<evidence type="ECO:0000313" key="2">
    <source>
        <dbReference type="EMBL" id="SDZ84564.1"/>
    </source>
</evidence>
<evidence type="ECO:0000256" key="1">
    <source>
        <dbReference type="SAM" id="Phobius"/>
    </source>
</evidence>
<protein>
    <recommendedName>
        <fullName evidence="4">Phosphate-starvation-inducible E</fullName>
    </recommendedName>
</protein>
<keyword evidence="3" id="KW-1185">Reference proteome</keyword>
<dbReference type="Proteomes" id="UP000198658">
    <property type="component" value="Unassembled WGS sequence"/>
</dbReference>
<feature type="transmembrane region" description="Helical" evidence="1">
    <location>
        <begin position="98"/>
        <end position="117"/>
    </location>
</feature>
<feature type="transmembrane region" description="Helical" evidence="1">
    <location>
        <begin position="14"/>
        <end position="36"/>
    </location>
</feature>
<reference evidence="3" key="1">
    <citation type="submission" date="2016-10" db="EMBL/GenBank/DDBJ databases">
        <authorList>
            <person name="Varghese N."/>
            <person name="Submissions S."/>
        </authorList>
    </citation>
    <scope>NUCLEOTIDE SEQUENCE [LARGE SCALE GENOMIC DNA]</scope>
    <source>
        <strain evidence="3">CGMCC 1.10657</strain>
    </source>
</reference>
<dbReference type="RefSeq" id="WP_091385236.1">
    <property type="nucleotide sequence ID" value="NZ_FNQO01000001.1"/>
</dbReference>
<keyword evidence="1" id="KW-0812">Transmembrane</keyword>
<organism evidence="2 3">
    <name type="scientific">Microbulbifer marinus</name>
    <dbReference type="NCBI Taxonomy" id="658218"/>
    <lineage>
        <taxon>Bacteria</taxon>
        <taxon>Pseudomonadati</taxon>
        <taxon>Pseudomonadota</taxon>
        <taxon>Gammaproteobacteria</taxon>
        <taxon>Cellvibrionales</taxon>
        <taxon>Microbulbiferaceae</taxon>
        <taxon>Microbulbifer</taxon>
    </lineage>
</organism>
<evidence type="ECO:0000313" key="3">
    <source>
        <dbReference type="Proteomes" id="UP000198658"/>
    </source>
</evidence>
<evidence type="ECO:0008006" key="4">
    <source>
        <dbReference type="Google" id="ProtNLM"/>
    </source>
</evidence>
<name>A0A1H3WDT3_9GAMM</name>
<dbReference type="OrthoDB" id="6120241at2"/>
<gene>
    <name evidence="2" type="ORF">SAMN05216562_0723</name>
</gene>
<sequence length="169" mass="18515">MTENPKAKISTHSVFAWIFSLLFLILCAAILISTISTFAQFFFSSAIFYSENEIPEVIINAISNLIIALAMFELYVVIKINIHAEAQLTALHSLLESAPRFIIVVCAALALEGLVLVIKLIQDQKTEELLAPIAVIFSAAALLVALGIFLKICPRRVGITDAPDDTREI</sequence>
<feature type="transmembrane region" description="Helical" evidence="1">
    <location>
        <begin position="57"/>
        <end position="78"/>
    </location>
</feature>
<keyword evidence="1" id="KW-0472">Membrane</keyword>
<accession>A0A1H3WDT3</accession>